<evidence type="ECO:0000256" key="2">
    <source>
        <dbReference type="ARBA" id="ARBA00008729"/>
    </source>
</evidence>
<comment type="subcellular location">
    <subcellularLocation>
        <location evidence="1">Nucleus</location>
    </subcellularLocation>
</comment>
<feature type="region of interest" description="Disordered" evidence="7">
    <location>
        <begin position="283"/>
        <end position="337"/>
    </location>
</feature>
<evidence type="ECO:0000256" key="1">
    <source>
        <dbReference type="ARBA" id="ARBA00004123"/>
    </source>
</evidence>
<keyword evidence="5" id="KW-0539">Nucleus</keyword>
<evidence type="ECO:0008006" key="10">
    <source>
        <dbReference type="Google" id="ProtNLM"/>
    </source>
</evidence>
<keyword evidence="4" id="KW-0234">DNA repair</keyword>
<evidence type="ECO:0000256" key="7">
    <source>
        <dbReference type="SAM" id="MobiDB-lite"/>
    </source>
</evidence>
<proteinExistence type="inferred from homology"/>
<feature type="region of interest" description="Disordered" evidence="7">
    <location>
        <begin position="140"/>
        <end position="190"/>
    </location>
</feature>
<keyword evidence="9" id="KW-1185">Reference proteome</keyword>
<reference evidence="9" key="1">
    <citation type="journal article" date="2018" name="Nat. Microbiol.">
        <title>Leveraging single-cell genomics to expand the fungal tree of life.</title>
        <authorList>
            <person name="Ahrendt S.R."/>
            <person name="Quandt C.A."/>
            <person name="Ciobanu D."/>
            <person name="Clum A."/>
            <person name="Salamov A."/>
            <person name="Andreopoulos B."/>
            <person name="Cheng J.F."/>
            <person name="Woyke T."/>
            <person name="Pelin A."/>
            <person name="Henrissat B."/>
            <person name="Reynolds N.K."/>
            <person name="Benny G.L."/>
            <person name="Smith M.E."/>
            <person name="James T.Y."/>
            <person name="Grigoriev I.V."/>
        </authorList>
    </citation>
    <scope>NUCLEOTIDE SEQUENCE [LARGE SCALE GENOMIC DNA]</scope>
    <source>
        <strain evidence="9">RSA 468</strain>
    </source>
</reference>
<feature type="compositionally biased region" description="Polar residues" evidence="7">
    <location>
        <begin position="285"/>
        <end position="308"/>
    </location>
</feature>
<name>A0A4Q0A1M4_9FUNG</name>
<comment type="similarity">
    <text evidence="2">Belongs to the SFR1/MEI5 family.</text>
</comment>
<accession>A0A4Q0A1M4</accession>
<evidence type="ECO:0000256" key="4">
    <source>
        <dbReference type="ARBA" id="ARBA00023204"/>
    </source>
</evidence>
<dbReference type="Proteomes" id="UP000268162">
    <property type="component" value="Unassembled WGS sequence"/>
</dbReference>
<sequence>MPELDPLPRPVGTSGTASINLTIVDGIRQLIDKELPAVLAHTEQRFPEYWVIAEDLLADLLTDHLSQCDSTSEELLSTLIDQKIAVRRRYTLTPDHAWYLYFIPKQPVTNARPTTDPAKIKITNADTTPVQPVVKRLRTSTGGRLSKPFRSPLRVSATQQQPAQSAGPRTVTGDASTTVRTPSRLTPPMSNIVSPKRQLFGTRTKSQILANPTLTTANSRKKELALKLEDIETQLRKINLVKSIIKQNESDTLEDLIVKWRTAAQDALRYLFDQMKDINPETLGSLVNNSTRPSFQDNHYGPSSSDMNEGTRGDATDCPHLESSDYGPPPPSTPAESTMSLKFLLDMMAIDYSTIGYDEDDEDFC</sequence>
<evidence type="ECO:0000256" key="5">
    <source>
        <dbReference type="ARBA" id="ARBA00023242"/>
    </source>
</evidence>
<dbReference type="GO" id="GO:0005634">
    <property type="term" value="C:nucleus"/>
    <property type="evidence" value="ECO:0007669"/>
    <property type="project" value="UniProtKB-SubCell"/>
</dbReference>
<dbReference type="Gene3D" id="6.10.140.1020">
    <property type="match status" value="1"/>
</dbReference>
<evidence type="ECO:0000256" key="6">
    <source>
        <dbReference type="SAM" id="Coils"/>
    </source>
</evidence>
<dbReference type="GO" id="GO:0006310">
    <property type="term" value="P:DNA recombination"/>
    <property type="evidence" value="ECO:0007669"/>
    <property type="project" value="TreeGrafter"/>
</dbReference>
<keyword evidence="6" id="KW-0175">Coiled coil</keyword>
<dbReference type="Pfam" id="PF10376">
    <property type="entry name" value="Mei5"/>
    <property type="match status" value="1"/>
</dbReference>
<evidence type="ECO:0000313" key="9">
    <source>
        <dbReference type="Proteomes" id="UP000268162"/>
    </source>
</evidence>
<dbReference type="GO" id="GO:0006281">
    <property type="term" value="P:DNA repair"/>
    <property type="evidence" value="ECO:0007669"/>
    <property type="project" value="UniProtKB-KW"/>
</dbReference>
<dbReference type="PANTHER" id="PTHR28527:SF1">
    <property type="entry name" value="SWI5-DEPENDENT RECOMBINATION DNA REPAIR PROTEIN 1"/>
    <property type="match status" value="1"/>
</dbReference>
<feature type="compositionally biased region" description="Polar residues" evidence="7">
    <location>
        <begin position="173"/>
        <end position="190"/>
    </location>
</feature>
<feature type="compositionally biased region" description="Basic and acidic residues" evidence="7">
    <location>
        <begin position="309"/>
        <end position="323"/>
    </location>
</feature>
<dbReference type="PANTHER" id="PTHR28527">
    <property type="entry name" value="MATING-TYPE SWITCHING PROTEIN SWI2-RELATED"/>
    <property type="match status" value="1"/>
</dbReference>
<protein>
    <recommendedName>
        <fullName evidence="10">Swi5-dependent recombination DNA repair protein 1 homolog</fullName>
    </recommendedName>
</protein>
<dbReference type="AlphaFoldDB" id="A0A4Q0A1M4"/>
<evidence type="ECO:0000313" key="8">
    <source>
        <dbReference type="EMBL" id="RKP39983.1"/>
    </source>
</evidence>
<organism evidence="8 9">
    <name type="scientific">Dimargaris cristalligena</name>
    <dbReference type="NCBI Taxonomy" id="215637"/>
    <lineage>
        <taxon>Eukaryota</taxon>
        <taxon>Fungi</taxon>
        <taxon>Fungi incertae sedis</taxon>
        <taxon>Zoopagomycota</taxon>
        <taxon>Kickxellomycotina</taxon>
        <taxon>Dimargaritomycetes</taxon>
        <taxon>Dimargaritales</taxon>
        <taxon>Dimargaritaceae</taxon>
        <taxon>Dimargaris</taxon>
    </lineage>
</organism>
<keyword evidence="3" id="KW-0227">DNA damage</keyword>
<dbReference type="InterPro" id="IPR018468">
    <property type="entry name" value="SFR1/Mei5"/>
</dbReference>
<gene>
    <name evidence="8" type="ORF">BJ085DRAFT_41339</name>
</gene>
<feature type="coiled-coil region" evidence="6">
    <location>
        <begin position="214"/>
        <end position="241"/>
    </location>
</feature>
<evidence type="ECO:0000256" key="3">
    <source>
        <dbReference type="ARBA" id="ARBA00022763"/>
    </source>
</evidence>
<dbReference type="EMBL" id="ML002232">
    <property type="protein sequence ID" value="RKP39983.1"/>
    <property type="molecule type" value="Genomic_DNA"/>
</dbReference>